<dbReference type="OrthoDB" id="428822at2759"/>
<keyword evidence="6 11" id="KW-0067">ATP-binding</keyword>
<keyword evidence="15" id="KW-1185">Reference proteome</keyword>
<evidence type="ECO:0000256" key="2">
    <source>
        <dbReference type="ARBA" id="ARBA00007894"/>
    </source>
</evidence>
<evidence type="ECO:0000256" key="1">
    <source>
        <dbReference type="ARBA" id="ARBA00004173"/>
    </source>
</evidence>
<dbReference type="EC" id="6.1.1.17" evidence="3"/>
<evidence type="ECO:0000256" key="4">
    <source>
        <dbReference type="ARBA" id="ARBA00022598"/>
    </source>
</evidence>
<dbReference type="InterPro" id="IPR033910">
    <property type="entry name" value="GluRS_core"/>
</dbReference>
<dbReference type="PANTHER" id="PTHR43311:SF2">
    <property type="entry name" value="GLUTAMATE--TRNA LIGASE, MITOCHONDRIAL-RELATED"/>
    <property type="match status" value="1"/>
</dbReference>
<name>A0A1E3PHB8_9ASCO</name>
<dbReference type="GO" id="GO:0005739">
    <property type="term" value="C:mitochondrion"/>
    <property type="evidence" value="ECO:0007669"/>
    <property type="project" value="UniProtKB-SubCell"/>
</dbReference>
<dbReference type="InterPro" id="IPR020058">
    <property type="entry name" value="Glu/Gln-tRNA-synth_Ib_cat-dom"/>
</dbReference>
<dbReference type="InterPro" id="IPR000924">
    <property type="entry name" value="Glu/Gln-tRNA-synth"/>
</dbReference>
<reference evidence="14 15" key="1">
    <citation type="journal article" date="2016" name="Proc. Natl. Acad. Sci. U.S.A.">
        <title>Comparative genomics of biotechnologically important yeasts.</title>
        <authorList>
            <person name="Riley R."/>
            <person name="Haridas S."/>
            <person name="Wolfe K.H."/>
            <person name="Lopes M.R."/>
            <person name="Hittinger C.T."/>
            <person name="Goeker M."/>
            <person name="Salamov A.A."/>
            <person name="Wisecaver J.H."/>
            <person name="Long T.M."/>
            <person name="Calvey C.H."/>
            <person name="Aerts A.L."/>
            <person name="Barry K.W."/>
            <person name="Choi C."/>
            <person name="Clum A."/>
            <person name="Coughlan A.Y."/>
            <person name="Deshpande S."/>
            <person name="Douglass A.P."/>
            <person name="Hanson S.J."/>
            <person name="Klenk H.-P."/>
            <person name="LaButti K.M."/>
            <person name="Lapidus A."/>
            <person name="Lindquist E.A."/>
            <person name="Lipzen A.M."/>
            <person name="Meier-Kolthoff J.P."/>
            <person name="Ohm R.A."/>
            <person name="Otillar R.P."/>
            <person name="Pangilinan J.L."/>
            <person name="Peng Y."/>
            <person name="Rokas A."/>
            <person name="Rosa C.A."/>
            <person name="Scheuner C."/>
            <person name="Sibirny A.A."/>
            <person name="Slot J.C."/>
            <person name="Stielow J.B."/>
            <person name="Sun H."/>
            <person name="Kurtzman C.P."/>
            <person name="Blackwell M."/>
            <person name="Grigoriev I.V."/>
            <person name="Jeffries T.W."/>
        </authorList>
    </citation>
    <scope>NUCLEOTIDE SEQUENCE [LARGE SCALE GENOMIC DNA]</scope>
    <source>
        <strain evidence="14 15">DSM 6958</strain>
    </source>
</reference>
<protein>
    <recommendedName>
        <fullName evidence="10">Glutamate--tRNA ligase, mitochondrial</fullName>
        <ecNumber evidence="3">6.1.1.17</ecNumber>
    </recommendedName>
    <alternativeName>
        <fullName evidence="9">Glutamyl-tRNA synthetase</fullName>
    </alternativeName>
</protein>
<feature type="domain" description="Glutamyl/glutaminyl-tRNA synthetase class Ib catalytic" evidence="12">
    <location>
        <begin position="47"/>
        <end position="386"/>
    </location>
</feature>
<dbReference type="InterPro" id="IPR004527">
    <property type="entry name" value="Glu-tRNA-ligase_bac/mito"/>
</dbReference>
<dbReference type="HAMAP" id="MF_00022">
    <property type="entry name" value="Glu_tRNA_synth_type1"/>
    <property type="match status" value="1"/>
</dbReference>
<comment type="similarity">
    <text evidence="2">Belongs to the class-I aminoacyl-tRNA synthetase family. Glutamate--tRNA ligase type 1 subfamily.</text>
</comment>
<gene>
    <name evidence="14" type="ORF">NADFUDRAFT_83548</name>
</gene>
<dbReference type="STRING" id="857566.A0A1E3PHB8"/>
<keyword evidence="5 11" id="KW-0547">Nucleotide-binding</keyword>
<dbReference type="PRINTS" id="PR00987">
    <property type="entry name" value="TRNASYNTHGLU"/>
</dbReference>
<evidence type="ECO:0000259" key="13">
    <source>
        <dbReference type="Pfam" id="PF19269"/>
    </source>
</evidence>
<dbReference type="Proteomes" id="UP000095009">
    <property type="component" value="Unassembled WGS sequence"/>
</dbReference>
<keyword evidence="7 11" id="KW-0648">Protein biosynthesis</keyword>
<dbReference type="InterPro" id="IPR049940">
    <property type="entry name" value="GluQ/Sye"/>
</dbReference>
<dbReference type="NCBIfam" id="TIGR00464">
    <property type="entry name" value="gltX_bact"/>
    <property type="match status" value="1"/>
</dbReference>
<dbReference type="Pfam" id="PF19269">
    <property type="entry name" value="Anticodon_2"/>
    <property type="match status" value="1"/>
</dbReference>
<evidence type="ECO:0000313" key="15">
    <source>
        <dbReference type="Proteomes" id="UP000095009"/>
    </source>
</evidence>
<sequence>MAQVVRLWSGVRFSSTLSTKAKFSLSPKKSLSALKGRKTSIQPTTPVRTRFAPSPTGLLHLGSLRTALYNYLLAKSTGGQFLLRLEDTDQKRLVPGAEEDIYSSLEWLGLKMDEGPPVGGPYGPYKQSVRSDIYQRYVEQLISSGHAYKCYCSKDRLDALRESASKLHPPSLASYDRKCAHNHRPEDTDRITMDYKDQHYVVRFKSPDTYPAFIDLLHGSLNLQVQTNPTDIRYEDPVLMKSDGLPTYHFANVIDDHLMKITHVIRGEEWLPSTPKHIALYNAFGWKAPEFVHIPLLTSITDKKLSKRKGDTGVSAMKERGILPEALINFSALFGWSPRRDGSANANNTTGDVSKSEVYSLEELCKIFTLDGLTKGNAKVDDKKLHYFNKLYFSKRLDDPVHFEKILNKCYELAKRALFPSIPKGQEYRSDLNYTRKVLQLAQTCGLEDVHEFTSKYGFLYVRPILQNELDGPTQVIYVNCIKRCLNVLLNTSSNENVKEIIDIAVKSLTEDDIAKKKDIFGSLRYALAGGVSGVKIPVLIEFLGKNEVVQRLQTVVDKI</sequence>
<dbReference type="InterPro" id="IPR014729">
    <property type="entry name" value="Rossmann-like_a/b/a_fold"/>
</dbReference>
<evidence type="ECO:0000256" key="7">
    <source>
        <dbReference type="ARBA" id="ARBA00022917"/>
    </source>
</evidence>
<evidence type="ECO:0000259" key="12">
    <source>
        <dbReference type="Pfam" id="PF00749"/>
    </source>
</evidence>
<proteinExistence type="inferred from homology"/>
<evidence type="ECO:0000256" key="8">
    <source>
        <dbReference type="ARBA" id="ARBA00023146"/>
    </source>
</evidence>
<evidence type="ECO:0000313" key="14">
    <source>
        <dbReference type="EMBL" id="ODQ64604.1"/>
    </source>
</evidence>
<dbReference type="InterPro" id="IPR020751">
    <property type="entry name" value="aa-tRNA-synth_I_codon-bd_sub2"/>
</dbReference>
<dbReference type="SUPFAM" id="SSF52374">
    <property type="entry name" value="Nucleotidylyl transferase"/>
    <property type="match status" value="1"/>
</dbReference>
<dbReference type="CDD" id="cd00808">
    <property type="entry name" value="GluRS_core"/>
    <property type="match status" value="1"/>
</dbReference>
<dbReference type="GO" id="GO:0004818">
    <property type="term" value="F:glutamate-tRNA ligase activity"/>
    <property type="evidence" value="ECO:0007669"/>
    <property type="project" value="UniProtKB-EC"/>
</dbReference>
<accession>A0A1E3PHB8</accession>
<organism evidence="14 15">
    <name type="scientific">Nadsonia fulvescens var. elongata DSM 6958</name>
    <dbReference type="NCBI Taxonomy" id="857566"/>
    <lineage>
        <taxon>Eukaryota</taxon>
        <taxon>Fungi</taxon>
        <taxon>Dikarya</taxon>
        <taxon>Ascomycota</taxon>
        <taxon>Saccharomycotina</taxon>
        <taxon>Dipodascomycetes</taxon>
        <taxon>Dipodascales</taxon>
        <taxon>Dipodascales incertae sedis</taxon>
        <taxon>Nadsonia</taxon>
    </lineage>
</organism>
<keyword evidence="8 11" id="KW-0030">Aminoacyl-tRNA synthetase</keyword>
<feature type="domain" description="Aminoacyl-tRNA synthetase class I anticodon-binding" evidence="13">
    <location>
        <begin position="433"/>
        <end position="555"/>
    </location>
</feature>
<evidence type="ECO:0000256" key="9">
    <source>
        <dbReference type="ARBA" id="ARBA00030865"/>
    </source>
</evidence>
<keyword evidence="4 11" id="KW-0436">Ligase</keyword>
<dbReference type="SUPFAM" id="SSF48163">
    <property type="entry name" value="An anticodon-binding domain of class I aminoacyl-tRNA synthetases"/>
    <property type="match status" value="1"/>
</dbReference>
<dbReference type="GO" id="GO:0000049">
    <property type="term" value="F:tRNA binding"/>
    <property type="evidence" value="ECO:0007669"/>
    <property type="project" value="InterPro"/>
</dbReference>
<dbReference type="InterPro" id="IPR045462">
    <property type="entry name" value="aa-tRNA-synth_I_cd-bd"/>
</dbReference>
<dbReference type="GO" id="GO:0008270">
    <property type="term" value="F:zinc ion binding"/>
    <property type="evidence" value="ECO:0007669"/>
    <property type="project" value="InterPro"/>
</dbReference>
<dbReference type="AlphaFoldDB" id="A0A1E3PHB8"/>
<dbReference type="GO" id="GO:0005524">
    <property type="term" value="F:ATP binding"/>
    <property type="evidence" value="ECO:0007669"/>
    <property type="project" value="UniProtKB-KW"/>
</dbReference>
<comment type="subcellular location">
    <subcellularLocation>
        <location evidence="1">Mitochondrion</location>
    </subcellularLocation>
</comment>
<dbReference type="PANTHER" id="PTHR43311">
    <property type="entry name" value="GLUTAMATE--TRNA LIGASE"/>
    <property type="match status" value="1"/>
</dbReference>
<evidence type="ECO:0000256" key="10">
    <source>
        <dbReference type="ARBA" id="ARBA00072917"/>
    </source>
</evidence>
<evidence type="ECO:0000256" key="11">
    <source>
        <dbReference type="RuleBase" id="RU363037"/>
    </source>
</evidence>
<evidence type="ECO:0000256" key="6">
    <source>
        <dbReference type="ARBA" id="ARBA00022840"/>
    </source>
</evidence>
<dbReference type="Pfam" id="PF00749">
    <property type="entry name" value="tRNA-synt_1c"/>
    <property type="match status" value="1"/>
</dbReference>
<evidence type="ECO:0000256" key="5">
    <source>
        <dbReference type="ARBA" id="ARBA00022741"/>
    </source>
</evidence>
<dbReference type="Gene3D" id="3.40.50.620">
    <property type="entry name" value="HUPs"/>
    <property type="match status" value="1"/>
</dbReference>
<dbReference type="GO" id="GO:0006424">
    <property type="term" value="P:glutamyl-tRNA aminoacylation"/>
    <property type="evidence" value="ECO:0007669"/>
    <property type="project" value="InterPro"/>
</dbReference>
<dbReference type="InterPro" id="IPR008925">
    <property type="entry name" value="aa_tRNA-synth_I_cd-bd_sf"/>
</dbReference>
<dbReference type="Gene3D" id="1.10.10.350">
    <property type="match status" value="1"/>
</dbReference>
<evidence type="ECO:0000256" key="3">
    <source>
        <dbReference type="ARBA" id="ARBA00012835"/>
    </source>
</evidence>
<dbReference type="EMBL" id="KV454411">
    <property type="protein sequence ID" value="ODQ64604.1"/>
    <property type="molecule type" value="Genomic_DNA"/>
</dbReference>
<dbReference type="FunFam" id="3.40.50.620:FF:000045">
    <property type="entry name" value="Glutamate--tRNA ligase, mitochondrial"/>
    <property type="match status" value="1"/>
</dbReference>